<comment type="caution">
    <text evidence="1">The sequence shown here is derived from an EMBL/GenBank/DDBJ whole genome shotgun (WGS) entry which is preliminary data.</text>
</comment>
<reference evidence="1 2" key="1">
    <citation type="journal article" date="2014" name="Agronomy (Basel)">
        <title>A Draft Genome Sequence for Ensete ventricosum, the Drought-Tolerant Tree Against Hunger.</title>
        <authorList>
            <person name="Harrison J."/>
            <person name="Moore K.A."/>
            <person name="Paszkiewicz K."/>
            <person name="Jones T."/>
            <person name="Grant M."/>
            <person name="Ambacheew D."/>
            <person name="Muzemil S."/>
            <person name="Studholme D.J."/>
        </authorList>
    </citation>
    <scope>NUCLEOTIDE SEQUENCE [LARGE SCALE GENOMIC DNA]</scope>
</reference>
<dbReference type="Proteomes" id="UP000287651">
    <property type="component" value="Unassembled WGS sequence"/>
</dbReference>
<evidence type="ECO:0000313" key="1">
    <source>
        <dbReference type="EMBL" id="RRT33310.1"/>
    </source>
</evidence>
<accession>A0A426X1H3</accession>
<dbReference type="AlphaFoldDB" id="A0A426X1H3"/>
<organism evidence="1 2">
    <name type="scientific">Ensete ventricosum</name>
    <name type="common">Abyssinian banana</name>
    <name type="synonym">Musa ensete</name>
    <dbReference type="NCBI Taxonomy" id="4639"/>
    <lineage>
        <taxon>Eukaryota</taxon>
        <taxon>Viridiplantae</taxon>
        <taxon>Streptophyta</taxon>
        <taxon>Embryophyta</taxon>
        <taxon>Tracheophyta</taxon>
        <taxon>Spermatophyta</taxon>
        <taxon>Magnoliopsida</taxon>
        <taxon>Liliopsida</taxon>
        <taxon>Zingiberales</taxon>
        <taxon>Musaceae</taxon>
        <taxon>Ensete</taxon>
    </lineage>
</organism>
<evidence type="ECO:0000313" key="2">
    <source>
        <dbReference type="Proteomes" id="UP000287651"/>
    </source>
</evidence>
<gene>
    <name evidence="1" type="ORF">B296_00045274</name>
</gene>
<proteinExistence type="predicted"/>
<protein>
    <submittedName>
        <fullName evidence="1">Uncharacterized protein</fullName>
    </submittedName>
</protein>
<name>A0A426X1H3_ENSVE</name>
<sequence length="120" mass="13287">MIRLPTAIELLECKKFCLKRAKRLPNLESPNLESPTWSKSLIDLVASGIVPSSPSPLPATPLSRKETTIPFGLVCLAEQLVPYSVPANALARLRIFANTVPTALFKIRMEKMKEVKHPPL</sequence>
<dbReference type="EMBL" id="AMZH03029348">
    <property type="protein sequence ID" value="RRT33310.1"/>
    <property type="molecule type" value="Genomic_DNA"/>
</dbReference>